<protein>
    <submittedName>
        <fullName evidence="1">Uncharacterized protein</fullName>
    </submittedName>
</protein>
<gene>
    <name evidence="1" type="ORF">GCM10007964_24080</name>
</gene>
<reference evidence="1" key="2">
    <citation type="submission" date="2020-09" db="EMBL/GenBank/DDBJ databases">
        <authorList>
            <person name="Sun Q."/>
            <person name="Ohkuma M."/>
        </authorList>
    </citation>
    <scope>NUCLEOTIDE SEQUENCE</scope>
    <source>
        <strain evidence="1">JCM 13064</strain>
    </source>
</reference>
<comment type="caution">
    <text evidence="1">The sequence shown here is derived from an EMBL/GenBank/DDBJ whole genome shotgun (WGS) entry which is preliminary data.</text>
</comment>
<organism evidence="1 2">
    <name type="scientific">Sphaerisporangium melleum</name>
    <dbReference type="NCBI Taxonomy" id="321316"/>
    <lineage>
        <taxon>Bacteria</taxon>
        <taxon>Bacillati</taxon>
        <taxon>Actinomycetota</taxon>
        <taxon>Actinomycetes</taxon>
        <taxon>Streptosporangiales</taxon>
        <taxon>Streptosporangiaceae</taxon>
        <taxon>Sphaerisporangium</taxon>
    </lineage>
</organism>
<keyword evidence="2" id="KW-1185">Reference proteome</keyword>
<sequence length="174" mass="19691">MANALPLALPDSIMSASWDTDFFEILDVPFDFTRQPDPIPATLRPERRVPLALLLVAKSRGSGASWKALQLLNWAVRDPNNMDLLVALRNSQDMPERPLVRLDPALDRALDLAVGLELLEQKSSRVFQLTASGRRVVEDLNKTEIFIRERELLALLPGKLTQKEVQRVLEWRTA</sequence>
<reference evidence="1" key="1">
    <citation type="journal article" date="2014" name="Int. J. Syst. Evol. Microbiol.">
        <title>Complete genome sequence of Corynebacterium casei LMG S-19264T (=DSM 44701T), isolated from a smear-ripened cheese.</title>
        <authorList>
            <consortium name="US DOE Joint Genome Institute (JGI-PGF)"/>
            <person name="Walter F."/>
            <person name="Albersmeier A."/>
            <person name="Kalinowski J."/>
            <person name="Ruckert C."/>
        </authorList>
    </citation>
    <scope>NUCLEOTIDE SEQUENCE</scope>
    <source>
        <strain evidence="1">JCM 13064</strain>
    </source>
</reference>
<evidence type="ECO:0000313" key="2">
    <source>
        <dbReference type="Proteomes" id="UP000645217"/>
    </source>
</evidence>
<dbReference type="Proteomes" id="UP000645217">
    <property type="component" value="Unassembled WGS sequence"/>
</dbReference>
<accession>A0A917VI40</accession>
<proteinExistence type="predicted"/>
<dbReference type="AlphaFoldDB" id="A0A917VI40"/>
<evidence type="ECO:0000313" key="1">
    <source>
        <dbReference type="EMBL" id="GGK80608.1"/>
    </source>
</evidence>
<dbReference type="EMBL" id="BMNT01000011">
    <property type="protein sequence ID" value="GGK80608.1"/>
    <property type="molecule type" value="Genomic_DNA"/>
</dbReference>
<name>A0A917VI40_9ACTN</name>